<dbReference type="AlphaFoldDB" id="A0AAD6ZTZ9"/>
<protein>
    <submittedName>
        <fullName evidence="1">Uncharacterized protein</fullName>
    </submittedName>
</protein>
<sequence length="192" mass="22197">MGNRRISRDVKIAALNLYEQGHLSIKKILACVACSGSTFFCVLRLWRTTGDVVRPQNRTGRPRVLHHDDINYLISLIHHRLNWFLDKLLNLLKHNHFISVHYTTIHRELERTGMSTKKLDKVAEEQSEPSRLDYILEISQIPADCFAFLDETSKNDETPGRRLGRAKKVVEGSMHCDQFLGFLEHQVASFPF</sequence>
<dbReference type="PANTHER" id="PTHR48472">
    <property type="entry name" value="TC1-LIKE TRANSPOSASE DDE DOMAIN-CONTAINING PROTEIN"/>
    <property type="match status" value="1"/>
</dbReference>
<evidence type="ECO:0000313" key="1">
    <source>
        <dbReference type="EMBL" id="KAJ7339709.1"/>
    </source>
</evidence>
<dbReference type="SUPFAM" id="SSF46689">
    <property type="entry name" value="Homeodomain-like"/>
    <property type="match status" value="1"/>
</dbReference>
<gene>
    <name evidence="1" type="ORF">DFH08DRAFT_621874</name>
</gene>
<evidence type="ECO:0000313" key="2">
    <source>
        <dbReference type="Proteomes" id="UP001218218"/>
    </source>
</evidence>
<comment type="caution">
    <text evidence="1">The sequence shown here is derived from an EMBL/GenBank/DDBJ whole genome shotgun (WGS) entry which is preliminary data.</text>
</comment>
<proteinExistence type="predicted"/>
<dbReference type="Proteomes" id="UP001218218">
    <property type="component" value="Unassembled WGS sequence"/>
</dbReference>
<feature type="non-terminal residue" evidence="1">
    <location>
        <position position="1"/>
    </location>
</feature>
<organism evidence="1 2">
    <name type="scientific">Mycena albidolilacea</name>
    <dbReference type="NCBI Taxonomy" id="1033008"/>
    <lineage>
        <taxon>Eukaryota</taxon>
        <taxon>Fungi</taxon>
        <taxon>Dikarya</taxon>
        <taxon>Basidiomycota</taxon>
        <taxon>Agaricomycotina</taxon>
        <taxon>Agaricomycetes</taxon>
        <taxon>Agaricomycetidae</taxon>
        <taxon>Agaricales</taxon>
        <taxon>Marasmiineae</taxon>
        <taxon>Mycenaceae</taxon>
        <taxon>Mycena</taxon>
    </lineage>
</organism>
<dbReference type="EMBL" id="JARIHO010000027">
    <property type="protein sequence ID" value="KAJ7339709.1"/>
    <property type="molecule type" value="Genomic_DNA"/>
</dbReference>
<keyword evidence="2" id="KW-1185">Reference proteome</keyword>
<dbReference type="PANTHER" id="PTHR48472:SF1">
    <property type="entry name" value="TC1-LIKE TRANSPOSASE DDE DOMAIN-CONTAINING PROTEIN"/>
    <property type="match status" value="1"/>
</dbReference>
<reference evidence="1" key="1">
    <citation type="submission" date="2023-03" db="EMBL/GenBank/DDBJ databases">
        <title>Massive genome expansion in bonnet fungi (Mycena s.s.) driven by repeated elements and novel gene families across ecological guilds.</title>
        <authorList>
            <consortium name="Lawrence Berkeley National Laboratory"/>
            <person name="Harder C.B."/>
            <person name="Miyauchi S."/>
            <person name="Viragh M."/>
            <person name="Kuo A."/>
            <person name="Thoen E."/>
            <person name="Andreopoulos B."/>
            <person name="Lu D."/>
            <person name="Skrede I."/>
            <person name="Drula E."/>
            <person name="Henrissat B."/>
            <person name="Morin E."/>
            <person name="Kohler A."/>
            <person name="Barry K."/>
            <person name="LaButti K."/>
            <person name="Morin E."/>
            <person name="Salamov A."/>
            <person name="Lipzen A."/>
            <person name="Mereny Z."/>
            <person name="Hegedus B."/>
            <person name="Baldrian P."/>
            <person name="Stursova M."/>
            <person name="Weitz H."/>
            <person name="Taylor A."/>
            <person name="Grigoriev I.V."/>
            <person name="Nagy L.G."/>
            <person name="Martin F."/>
            <person name="Kauserud H."/>
        </authorList>
    </citation>
    <scope>NUCLEOTIDE SEQUENCE</scope>
    <source>
        <strain evidence="1">CBHHK002</strain>
    </source>
</reference>
<accession>A0AAD6ZTZ9</accession>
<dbReference type="InterPro" id="IPR009057">
    <property type="entry name" value="Homeodomain-like_sf"/>
</dbReference>
<name>A0AAD6ZTZ9_9AGAR</name>